<evidence type="ECO:0000256" key="9">
    <source>
        <dbReference type="SAM" id="MobiDB-lite"/>
    </source>
</evidence>
<dbReference type="Pfam" id="PF03567">
    <property type="entry name" value="Sulfotransfer_2"/>
    <property type="match status" value="1"/>
</dbReference>
<keyword evidence="8" id="KW-0325">Glycoprotein</keyword>
<gene>
    <name evidence="11" type="ORF">FVE85_2170</name>
</gene>
<evidence type="ECO:0000256" key="1">
    <source>
        <dbReference type="ARBA" id="ARBA00004323"/>
    </source>
</evidence>
<feature type="region of interest" description="Disordered" evidence="9">
    <location>
        <begin position="122"/>
        <end position="175"/>
    </location>
</feature>
<dbReference type="PANTHER" id="PTHR12137:SF54">
    <property type="entry name" value="CARBOHYDRATE SULFOTRANSFERASE"/>
    <property type="match status" value="1"/>
</dbReference>
<dbReference type="EMBL" id="VRMN01000003">
    <property type="protein sequence ID" value="KAA8496015.1"/>
    <property type="molecule type" value="Genomic_DNA"/>
</dbReference>
<dbReference type="Proteomes" id="UP000324585">
    <property type="component" value="Unassembled WGS sequence"/>
</dbReference>
<keyword evidence="12" id="KW-1185">Reference proteome</keyword>
<evidence type="ECO:0000256" key="6">
    <source>
        <dbReference type="ARBA" id="ARBA00023034"/>
    </source>
</evidence>
<comment type="subcellular location">
    <subcellularLocation>
        <location evidence="1">Golgi apparatus membrane</location>
        <topology evidence="1">Single-pass type II membrane protein</topology>
    </subcellularLocation>
</comment>
<dbReference type="OrthoDB" id="2019940at2759"/>
<evidence type="ECO:0000256" key="5">
    <source>
        <dbReference type="ARBA" id="ARBA00022989"/>
    </source>
</evidence>
<evidence type="ECO:0000256" key="8">
    <source>
        <dbReference type="ARBA" id="ARBA00023180"/>
    </source>
</evidence>
<keyword evidence="4 10" id="KW-0812">Transmembrane</keyword>
<proteinExistence type="inferred from homology"/>
<dbReference type="GO" id="GO:0008146">
    <property type="term" value="F:sulfotransferase activity"/>
    <property type="evidence" value="ECO:0007669"/>
    <property type="project" value="InterPro"/>
</dbReference>
<evidence type="ECO:0000256" key="2">
    <source>
        <dbReference type="ARBA" id="ARBA00006339"/>
    </source>
</evidence>
<accession>A0A5J4YXX5</accession>
<comment type="caution">
    <text evidence="11">The sequence shown here is derived from an EMBL/GenBank/DDBJ whole genome shotgun (WGS) entry which is preliminary data.</text>
</comment>
<evidence type="ECO:0000313" key="11">
    <source>
        <dbReference type="EMBL" id="KAA8496015.1"/>
    </source>
</evidence>
<feature type="compositionally biased region" description="Polar residues" evidence="9">
    <location>
        <begin position="158"/>
        <end position="171"/>
    </location>
</feature>
<evidence type="ECO:0000256" key="10">
    <source>
        <dbReference type="SAM" id="Phobius"/>
    </source>
</evidence>
<organism evidence="11 12">
    <name type="scientific">Porphyridium purpureum</name>
    <name type="common">Red alga</name>
    <name type="synonym">Porphyridium cruentum</name>
    <dbReference type="NCBI Taxonomy" id="35688"/>
    <lineage>
        <taxon>Eukaryota</taxon>
        <taxon>Rhodophyta</taxon>
        <taxon>Bangiophyceae</taxon>
        <taxon>Porphyridiales</taxon>
        <taxon>Porphyridiaceae</taxon>
        <taxon>Porphyridium</taxon>
    </lineage>
</organism>
<dbReference type="InterPro" id="IPR018011">
    <property type="entry name" value="Carb_sulfotrans_8-10"/>
</dbReference>
<evidence type="ECO:0000256" key="4">
    <source>
        <dbReference type="ARBA" id="ARBA00022692"/>
    </source>
</evidence>
<dbReference type="GO" id="GO:0016051">
    <property type="term" value="P:carbohydrate biosynthetic process"/>
    <property type="evidence" value="ECO:0007669"/>
    <property type="project" value="InterPro"/>
</dbReference>
<keyword evidence="7 10" id="KW-0472">Membrane</keyword>
<dbReference type="PANTHER" id="PTHR12137">
    <property type="entry name" value="CARBOHYDRATE SULFOTRANSFERASE"/>
    <property type="match status" value="1"/>
</dbReference>
<evidence type="ECO:0000256" key="3">
    <source>
        <dbReference type="ARBA" id="ARBA00022679"/>
    </source>
</evidence>
<evidence type="ECO:0000313" key="12">
    <source>
        <dbReference type="Proteomes" id="UP000324585"/>
    </source>
</evidence>
<keyword evidence="3" id="KW-0808">Transferase</keyword>
<protein>
    <submittedName>
        <fullName evidence="11">Uncharacterized protein</fullName>
    </submittedName>
</protein>
<evidence type="ECO:0000256" key="7">
    <source>
        <dbReference type="ARBA" id="ARBA00023136"/>
    </source>
</evidence>
<dbReference type="GO" id="GO:0000139">
    <property type="term" value="C:Golgi membrane"/>
    <property type="evidence" value="ECO:0007669"/>
    <property type="project" value="UniProtKB-SubCell"/>
</dbReference>
<keyword evidence="6" id="KW-0333">Golgi apparatus</keyword>
<keyword evidence="5 10" id="KW-1133">Transmembrane helix</keyword>
<comment type="similarity">
    <text evidence="2">Belongs to the sulfotransferase 2 family.</text>
</comment>
<sequence length="454" mass="51115">MDWWEKRIREREQWRWPSNGSQGAVLPKPAWARGASMSILADTTPNVTVQNERSARASGVLLVFLLFLGLCTVLVPLAKHAGLLRVDLVELSFAQLRGEELSPSQGQAYFDDSDQRAVQTIQESRLTPDSREFNGKQSSAKVSEPMAEPGSARDSFGPRQTGTSQNQTHGTDNAGPIQHFAKAERLLAACPDQMLLMNARTKRKPVDENFNASEASFFGTVVIPELRLVVCTLPRSKALMMRALLGRLRLASAVNASYARTDEREARRLVTMPSAHIQLRSLPLHEIEQIARSSEWLKLAIVRHPFIRLLSGYNKVVRSGQAGMLHPSLPVTNETSFSDFVALVESRGPHELNEQLRDQSSMCAIPYMDHYFVIHSEQLRTALPCVARHLGFDDVVSSGWGKGDLFDLDDDRFDRVVVEREHADIFGRVLERFKSDFDLFRYLYSFEQLIDPKP</sequence>
<reference evidence="12" key="1">
    <citation type="journal article" date="2019" name="Nat. Commun.">
        <title>Expansion of phycobilisome linker gene families in mesophilic red algae.</title>
        <authorList>
            <person name="Lee J."/>
            <person name="Kim D."/>
            <person name="Bhattacharya D."/>
            <person name="Yoon H.S."/>
        </authorList>
    </citation>
    <scope>NUCLEOTIDE SEQUENCE [LARGE SCALE GENOMIC DNA]</scope>
    <source>
        <strain evidence="12">CCMP 1328</strain>
    </source>
</reference>
<feature type="transmembrane region" description="Helical" evidence="10">
    <location>
        <begin position="60"/>
        <end position="78"/>
    </location>
</feature>
<dbReference type="AlphaFoldDB" id="A0A5J4YXX5"/>
<name>A0A5J4YXX5_PORPP</name>
<dbReference type="InterPro" id="IPR005331">
    <property type="entry name" value="Sulfotransferase"/>
</dbReference>